<dbReference type="Pfam" id="PF00293">
    <property type="entry name" value="NUDIX"/>
    <property type="match status" value="1"/>
</dbReference>
<dbReference type="PANTHER" id="PTHR21340:SF0">
    <property type="entry name" value="BIS(5'-NUCLEOSYL)-TETRAPHOSPHATASE [ASYMMETRICAL]"/>
    <property type="match status" value="1"/>
</dbReference>
<sequence length="153" mass="16460">MTNHNDHHPQDGRPDIAAAVIVRARRLLLVLSASPVPGMSPWRLPAGKIKPGEDPLATAVREAKEETGLDATAIGTIGSRIHPDTGRLIHYVACTPADDTQIAHPSDPAIAAVCWLPEHQIPIFVRSGLYQPVRDHVADLCRSNRSAPRGAGR</sequence>
<organism evidence="5">
    <name type="scientific">Streptomyces sp. ML694-90F3</name>
    <dbReference type="NCBI Taxonomy" id="1265536"/>
    <lineage>
        <taxon>Bacteria</taxon>
        <taxon>Bacillati</taxon>
        <taxon>Actinomycetota</taxon>
        <taxon>Actinomycetes</taxon>
        <taxon>Kitasatosporales</taxon>
        <taxon>Streptomycetaceae</taxon>
        <taxon>Streptomyces</taxon>
    </lineage>
</organism>
<comment type="similarity">
    <text evidence="1 3">Belongs to the Nudix hydrolase family.</text>
</comment>
<dbReference type="PROSITE" id="PS00893">
    <property type="entry name" value="NUDIX_BOX"/>
    <property type="match status" value="1"/>
</dbReference>
<name>A0A077KXV7_9ACTN</name>
<dbReference type="PROSITE" id="PS51462">
    <property type="entry name" value="NUDIX"/>
    <property type="match status" value="1"/>
</dbReference>
<reference evidence="5" key="1">
    <citation type="journal article" date="2013" name="J. Antibiot.">
        <title>Identification of the incednine biosynthetic gene cluster: characterization of novel beta-glutamate-beta-decarboxylase IdnL3.</title>
        <authorList>
            <person name="Takaishi M."/>
            <person name="Kudo F."/>
            <person name="Eguchi T."/>
        </authorList>
    </citation>
    <scope>NUCLEOTIDE SEQUENCE</scope>
    <source>
        <strain evidence="5">ML694-90F3</strain>
    </source>
</reference>
<dbReference type="GO" id="GO:0006754">
    <property type="term" value="P:ATP biosynthetic process"/>
    <property type="evidence" value="ECO:0007669"/>
    <property type="project" value="TreeGrafter"/>
</dbReference>
<dbReference type="InterPro" id="IPR020476">
    <property type="entry name" value="Nudix_hydrolase"/>
</dbReference>
<evidence type="ECO:0000256" key="2">
    <source>
        <dbReference type="ARBA" id="ARBA00022801"/>
    </source>
</evidence>
<keyword evidence="2 3" id="KW-0378">Hydrolase</keyword>
<dbReference type="InterPro" id="IPR000086">
    <property type="entry name" value="NUDIX_hydrolase_dom"/>
</dbReference>
<dbReference type="PRINTS" id="PR00502">
    <property type="entry name" value="NUDIXFAMILY"/>
</dbReference>
<dbReference type="GO" id="GO:0004081">
    <property type="term" value="F:bis(5'-nucleosyl)-tetraphosphatase (asymmetrical) activity"/>
    <property type="evidence" value="ECO:0007669"/>
    <property type="project" value="TreeGrafter"/>
</dbReference>
<protein>
    <submittedName>
        <fullName evidence="5">Putative hydrolase</fullName>
    </submittedName>
</protein>
<dbReference type="InterPro" id="IPR015797">
    <property type="entry name" value="NUDIX_hydrolase-like_dom_sf"/>
</dbReference>
<evidence type="ECO:0000313" key="5">
    <source>
        <dbReference type="EMBL" id="BAP34724.1"/>
    </source>
</evidence>
<dbReference type="EMBL" id="AB767280">
    <property type="protein sequence ID" value="BAP34724.1"/>
    <property type="molecule type" value="Genomic_DNA"/>
</dbReference>
<dbReference type="GO" id="GO:0006167">
    <property type="term" value="P:AMP biosynthetic process"/>
    <property type="evidence" value="ECO:0007669"/>
    <property type="project" value="TreeGrafter"/>
</dbReference>
<dbReference type="CDD" id="cd02883">
    <property type="entry name" value="NUDIX_Hydrolase"/>
    <property type="match status" value="1"/>
</dbReference>
<dbReference type="PANTHER" id="PTHR21340">
    <property type="entry name" value="DIADENOSINE 5,5-P1,P4-TETRAPHOSPHATE PYROPHOSPHOHYDROLASE MUTT"/>
    <property type="match status" value="1"/>
</dbReference>
<dbReference type="SUPFAM" id="SSF55811">
    <property type="entry name" value="Nudix"/>
    <property type="match status" value="1"/>
</dbReference>
<proteinExistence type="inferred from homology"/>
<dbReference type="InterPro" id="IPR020084">
    <property type="entry name" value="NUDIX_hydrolase_CS"/>
</dbReference>
<feature type="domain" description="Nudix hydrolase" evidence="4">
    <location>
        <begin position="12"/>
        <end position="138"/>
    </location>
</feature>
<dbReference type="InterPro" id="IPR051325">
    <property type="entry name" value="Nudix_hydrolase_domain"/>
</dbReference>
<accession>A0A077KXV7</accession>
<dbReference type="Gene3D" id="3.90.79.10">
    <property type="entry name" value="Nucleoside Triphosphate Pyrophosphohydrolase"/>
    <property type="match status" value="1"/>
</dbReference>
<evidence type="ECO:0000256" key="3">
    <source>
        <dbReference type="RuleBase" id="RU003476"/>
    </source>
</evidence>
<evidence type="ECO:0000256" key="1">
    <source>
        <dbReference type="ARBA" id="ARBA00005582"/>
    </source>
</evidence>
<dbReference type="AlphaFoldDB" id="A0A077KXV7"/>
<evidence type="ECO:0000259" key="4">
    <source>
        <dbReference type="PROSITE" id="PS51462"/>
    </source>
</evidence>